<evidence type="ECO:0000313" key="2">
    <source>
        <dbReference type="EMBL" id="EEF62084.1"/>
    </source>
</evidence>
<gene>
    <name evidence="2" type="ORF">Cflav_PD6359</name>
</gene>
<reference evidence="2 3" key="1">
    <citation type="journal article" date="2011" name="J. Bacteriol.">
        <title>Genome sequence of 'Pedosphaera parvula' Ellin514, an aerobic Verrucomicrobial isolate from pasture soil.</title>
        <authorList>
            <person name="Kant R."/>
            <person name="van Passel M.W."/>
            <person name="Sangwan P."/>
            <person name="Palva A."/>
            <person name="Lucas S."/>
            <person name="Copeland A."/>
            <person name="Lapidus A."/>
            <person name="Glavina Del Rio T."/>
            <person name="Dalin E."/>
            <person name="Tice H."/>
            <person name="Bruce D."/>
            <person name="Goodwin L."/>
            <person name="Pitluck S."/>
            <person name="Chertkov O."/>
            <person name="Larimer F.W."/>
            <person name="Land M.L."/>
            <person name="Hauser L."/>
            <person name="Brettin T.S."/>
            <person name="Detter J.C."/>
            <person name="Han S."/>
            <person name="de Vos W.M."/>
            <person name="Janssen P.H."/>
            <person name="Smidt H."/>
        </authorList>
    </citation>
    <scope>NUCLEOTIDE SEQUENCE [LARGE SCALE GENOMIC DNA]</scope>
    <source>
        <strain evidence="2 3">Ellin514</strain>
    </source>
</reference>
<protein>
    <submittedName>
        <fullName evidence="2">Uncharacterized protein</fullName>
    </submittedName>
</protein>
<evidence type="ECO:0000313" key="3">
    <source>
        <dbReference type="Proteomes" id="UP000003688"/>
    </source>
</evidence>
<keyword evidence="1" id="KW-0812">Transmembrane</keyword>
<dbReference type="Proteomes" id="UP000003688">
    <property type="component" value="Unassembled WGS sequence"/>
</dbReference>
<comment type="caution">
    <text evidence="2">The sequence shown here is derived from an EMBL/GenBank/DDBJ whole genome shotgun (WGS) entry which is preliminary data.</text>
</comment>
<dbReference type="EMBL" id="ABOX02000006">
    <property type="protein sequence ID" value="EEF62084.1"/>
    <property type="molecule type" value="Genomic_DNA"/>
</dbReference>
<organism evidence="2 3">
    <name type="scientific">Pedosphaera parvula (strain Ellin514)</name>
    <dbReference type="NCBI Taxonomy" id="320771"/>
    <lineage>
        <taxon>Bacteria</taxon>
        <taxon>Pseudomonadati</taxon>
        <taxon>Verrucomicrobiota</taxon>
        <taxon>Pedosphaerae</taxon>
        <taxon>Pedosphaerales</taxon>
        <taxon>Pedosphaeraceae</taxon>
        <taxon>Pedosphaera</taxon>
    </lineage>
</organism>
<sequence length="163" mass="18739">MKSFLAQEAVPQVPWPATSTWLLGAIGFMGIVLLILGVVNQARKLWGRQPPIDEELANLDEDFDKRERTIRFDIQAGDEQLEQLMAELRAEVEFKLDALGIEKQQQSKDLHDKIDGRFMHMLEKMEEMKGELLVAGQRRGKEIHDRINEVSELVARVDERTKS</sequence>
<dbReference type="RefSeq" id="WP_007413836.1">
    <property type="nucleotide sequence ID" value="NZ_ABOX02000006.1"/>
</dbReference>
<proteinExistence type="predicted"/>
<keyword evidence="1" id="KW-1133">Transmembrane helix</keyword>
<accession>B9XDD8</accession>
<keyword evidence="1" id="KW-0472">Membrane</keyword>
<name>B9XDD8_PEDPL</name>
<feature type="transmembrane region" description="Helical" evidence="1">
    <location>
        <begin position="20"/>
        <end position="39"/>
    </location>
</feature>
<dbReference type="AlphaFoldDB" id="B9XDD8"/>
<keyword evidence="3" id="KW-1185">Reference proteome</keyword>
<dbReference type="STRING" id="320771.Cflav_PD6359"/>
<evidence type="ECO:0000256" key="1">
    <source>
        <dbReference type="SAM" id="Phobius"/>
    </source>
</evidence>